<dbReference type="NCBIfam" id="TIGR01379">
    <property type="entry name" value="thiL"/>
    <property type="match status" value="1"/>
</dbReference>
<keyword evidence="2" id="KW-0460">Magnesium</keyword>
<dbReference type="UniPathway" id="UPA00060">
    <property type="reaction ID" value="UER00142"/>
</dbReference>
<dbReference type="EC" id="2.7.4.16" evidence="2"/>
<dbReference type="OrthoDB" id="9802811at2"/>
<dbReference type="GO" id="GO:0005524">
    <property type="term" value="F:ATP binding"/>
    <property type="evidence" value="ECO:0007669"/>
    <property type="project" value="UniProtKB-UniRule"/>
</dbReference>
<dbReference type="EMBL" id="AYSV01000067">
    <property type="protein sequence ID" value="ETD72379.1"/>
    <property type="molecule type" value="Genomic_DNA"/>
</dbReference>
<dbReference type="RefSeq" id="WP_023950211.1">
    <property type="nucleotide sequence ID" value="NZ_AYSV01000067.1"/>
</dbReference>
<keyword evidence="6" id="KW-1185">Reference proteome</keyword>
<dbReference type="HAMAP" id="MF_02128">
    <property type="entry name" value="TMP_kinase"/>
    <property type="match status" value="1"/>
</dbReference>
<evidence type="ECO:0000313" key="6">
    <source>
        <dbReference type="Proteomes" id="UP000018766"/>
    </source>
</evidence>
<keyword evidence="2" id="KW-0067">ATP-binding</keyword>
<comment type="catalytic activity">
    <reaction evidence="2">
        <text>thiamine phosphate + ATP = thiamine diphosphate + ADP</text>
        <dbReference type="Rhea" id="RHEA:15913"/>
        <dbReference type="ChEBI" id="CHEBI:30616"/>
        <dbReference type="ChEBI" id="CHEBI:37575"/>
        <dbReference type="ChEBI" id="CHEBI:58937"/>
        <dbReference type="ChEBI" id="CHEBI:456216"/>
        <dbReference type="EC" id="2.7.4.16"/>
    </reaction>
</comment>
<dbReference type="InterPro" id="IPR036676">
    <property type="entry name" value="PurM-like_C_sf"/>
</dbReference>
<protein>
    <recommendedName>
        <fullName evidence="2">Thiamine-monophosphate kinase</fullName>
        <shortName evidence="2">TMP kinase</shortName>
        <shortName evidence="2">Thiamine-phosphate kinase</shortName>
        <ecNumber evidence="2">2.7.4.16</ecNumber>
    </recommendedName>
</protein>
<comment type="pathway">
    <text evidence="2">Cofactor biosynthesis; thiamine diphosphate biosynthesis; thiamine diphosphate from thiamine phosphate: step 1/1.</text>
</comment>
<feature type="binding site" evidence="2">
    <location>
        <position position="271"/>
    </location>
    <ligand>
        <name>substrate</name>
    </ligand>
</feature>
<feature type="binding site" evidence="2">
    <location>
        <position position="49"/>
    </location>
    <ligand>
        <name>Mg(2+)</name>
        <dbReference type="ChEBI" id="CHEBI:18420"/>
        <label>4</label>
    </ligand>
</feature>
<feature type="binding site" evidence="2">
    <location>
        <position position="126"/>
    </location>
    <ligand>
        <name>Mg(2+)</name>
        <dbReference type="ChEBI" id="CHEBI:18420"/>
        <label>1</label>
    </ligand>
</feature>
<dbReference type="InterPro" id="IPR036921">
    <property type="entry name" value="PurM-like_N_sf"/>
</dbReference>
<keyword evidence="2" id="KW-0479">Metal-binding</keyword>
<feature type="binding site" evidence="2">
    <location>
        <position position="34"/>
    </location>
    <ligand>
        <name>Mg(2+)</name>
        <dbReference type="ChEBI" id="CHEBI:18420"/>
        <label>3</label>
    </ligand>
</feature>
<accession>V8G759</accession>
<dbReference type="InterPro" id="IPR006283">
    <property type="entry name" value="ThiL-like"/>
</dbReference>
<keyword evidence="2 5" id="KW-0418">Kinase</keyword>
<keyword evidence="2" id="KW-0808">Transferase</keyword>
<feature type="binding site" evidence="2">
    <location>
        <position position="223"/>
    </location>
    <ligand>
        <name>ATP</name>
        <dbReference type="ChEBI" id="CHEBI:30616"/>
    </ligand>
</feature>
<dbReference type="SUPFAM" id="SSF56042">
    <property type="entry name" value="PurM C-terminal domain-like"/>
    <property type="match status" value="1"/>
</dbReference>
<feature type="domain" description="PurM-like N-terminal" evidence="3">
    <location>
        <begin position="33"/>
        <end position="144"/>
    </location>
</feature>
<dbReference type="PANTHER" id="PTHR30270">
    <property type="entry name" value="THIAMINE-MONOPHOSPHATE KINASE"/>
    <property type="match status" value="1"/>
</dbReference>
<comment type="miscellaneous">
    <text evidence="2">Reaction mechanism of ThiL seems to utilize a direct, inline transfer of the gamma-phosphate of ATP to TMP rather than a phosphorylated enzyme intermediate.</text>
</comment>
<keyword evidence="1 2" id="KW-0784">Thiamine biosynthesis</keyword>
<dbReference type="Gene3D" id="3.90.650.10">
    <property type="entry name" value="PurM-like C-terminal domain"/>
    <property type="match status" value="1"/>
</dbReference>
<dbReference type="CDD" id="cd02194">
    <property type="entry name" value="ThiL"/>
    <property type="match status" value="1"/>
</dbReference>
<feature type="binding site" evidence="2">
    <location>
        <position position="221"/>
    </location>
    <ligand>
        <name>Mg(2+)</name>
        <dbReference type="ChEBI" id="CHEBI:18420"/>
        <label>3</label>
    </ligand>
</feature>
<feature type="binding site" evidence="2">
    <location>
        <begin position="125"/>
        <end position="126"/>
    </location>
    <ligand>
        <name>ATP</name>
        <dbReference type="ChEBI" id="CHEBI:30616"/>
    </ligand>
</feature>
<comment type="similarity">
    <text evidence="2">Belongs to the thiamine-monophosphate kinase family.</text>
</comment>
<evidence type="ECO:0000259" key="4">
    <source>
        <dbReference type="Pfam" id="PF02769"/>
    </source>
</evidence>
<comment type="caution">
    <text evidence="5">The sequence shown here is derived from an EMBL/GenBank/DDBJ whole genome shotgun (WGS) entry which is preliminary data.</text>
</comment>
<dbReference type="Proteomes" id="UP000018766">
    <property type="component" value="Unassembled WGS sequence"/>
</dbReference>
<feature type="domain" description="PurM-like C-terminal" evidence="4">
    <location>
        <begin position="155"/>
        <end position="306"/>
    </location>
</feature>
<dbReference type="GO" id="GO:0009228">
    <property type="term" value="P:thiamine biosynthetic process"/>
    <property type="evidence" value="ECO:0007669"/>
    <property type="project" value="UniProtKB-KW"/>
</dbReference>
<dbReference type="PANTHER" id="PTHR30270:SF0">
    <property type="entry name" value="THIAMINE-MONOPHOSPHATE KINASE"/>
    <property type="match status" value="1"/>
</dbReference>
<dbReference type="AlphaFoldDB" id="V8G759"/>
<comment type="caution">
    <text evidence="2">Lacks conserved residue(s) required for the propagation of feature annotation.</text>
</comment>
<evidence type="ECO:0000256" key="2">
    <source>
        <dbReference type="HAMAP-Rule" id="MF_02128"/>
    </source>
</evidence>
<feature type="binding site" evidence="2">
    <location>
        <position position="79"/>
    </location>
    <ligand>
        <name>Mg(2+)</name>
        <dbReference type="ChEBI" id="CHEBI:18420"/>
        <label>3</label>
    </ligand>
</feature>
<dbReference type="Gene3D" id="3.30.1330.10">
    <property type="entry name" value="PurM-like, N-terminal domain"/>
    <property type="match status" value="1"/>
</dbReference>
<feature type="binding site" evidence="2">
    <location>
        <position position="58"/>
    </location>
    <ligand>
        <name>substrate</name>
    </ligand>
</feature>
<dbReference type="GO" id="GO:0009229">
    <property type="term" value="P:thiamine diphosphate biosynthetic process"/>
    <property type="evidence" value="ECO:0007669"/>
    <property type="project" value="UniProtKB-UniRule"/>
</dbReference>
<feature type="binding site" evidence="2">
    <location>
        <position position="79"/>
    </location>
    <ligand>
        <name>Mg(2+)</name>
        <dbReference type="ChEBI" id="CHEBI:18420"/>
        <label>4</label>
    </ligand>
</feature>
<proteinExistence type="inferred from homology"/>
<dbReference type="PATRIC" id="fig|1414851.3.peg.910"/>
<evidence type="ECO:0000256" key="1">
    <source>
        <dbReference type="ARBA" id="ARBA00022977"/>
    </source>
</evidence>
<dbReference type="InterPro" id="IPR016188">
    <property type="entry name" value="PurM-like_N"/>
</dbReference>
<feature type="binding site" evidence="2">
    <location>
        <position position="332"/>
    </location>
    <ligand>
        <name>substrate</name>
    </ligand>
</feature>
<name>V8G759_9BURK</name>
<gene>
    <name evidence="2" type="primary">thiL</name>
    <name evidence="5" type="ORF">V757_04525</name>
</gene>
<feature type="binding site" evidence="2">
    <location>
        <position position="51"/>
    </location>
    <ligand>
        <name>Mg(2+)</name>
        <dbReference type="ChEBI" id="CHEBI:18420"/>
        <label>2</label>
    </ligand>
</feature>
<sequence>MSGEFDLIKKYFSRVSAQQAHSRHQQVLLGVADDCALFTCTTGKTIATSKDLLLEGRHFFSDVDPYRLGHKSLAVNLSDLAAMGAKPIACLLGLGLPRLDEAWLSAFADGFYHLSEQFACPLIGGDTTRSDKGIIISVTVFGEVSPPYLMRSQAKEGDVIWVSGELGAAHIALQLLSKAVEAPLAYDEQQLLNSTRGALEQPMPRVLLGQALNGITHAMIDISDGLIQDLGHMLQQSQVSACIYEKQLPVSPLIKSLPLAVIREAVLSGGDVYELCFTAPASKTDNIQQIAKQLAIPITAIGTILPNTSNDKNKLIVLDENNSEINMQYKGFDHFA</sequence>
<evidence type="ECO:0000313" key="5">
    <source>
        <dbReference type="EMBL" id="ETD72379.1"/>
    </source>
</evidence>
<dbReference type="InterPro" id="IPR010918">
    <property type="entry name" value="PurM-like_C_dom"/>
</dbReference>
<feature type="binding site" evidence="2">
    <location>
        <position position="79"/>
    </location>
    <ligand>
        <name>Mg(2+)</name>
        <dbReference type="ChEBI" id="CHEBI:18420"/>
        <label>2</label>
    </ligand>
</feature>
<comment type="function">
    <text evidence="2">Catalyzes the ATP-dependent phosphorylation of thiamine-monophosphate (TMP) to form thiamine-pyrophosphate (TPP), the active form of vitamin B1.</text>
</comment>
<feature type="binding site" evidence="2">
    <location>
        <position position="224"/>
    </location>
    <ligand>
        <name>Mg(2+)</name>
        <dbReference type="ChEBI" id="CHEBI:18420"/>
        <label>5</label>
    </ligand>
</feature>
<dbReference type="PIRSF" id="PIRSF005303">
    <property type="entry name" value="Thiam_monoph_kin"/>
    <property type="match status" value="1"/>
</dbReference>
<dbReference type="Pfam" id="PF02769">
    <property type="entry name" value="AIRS_C"/>
    <property type="match status" value="1"/>
</dbReference>
<dbReference type="Pfam" id="PF00586">
    <property type="entry name" value="AIRS"/>
    <property type="match status" value="1"/>
</dbReference>
<dbReference type="SUPFAM" id="SSF55326">
    <property type="entry name" value="PurM N-terminal domain-like"/>
    <property type="match status" value="1"/>
</dbReference>
<organism evidence="5 6">
    <name type="scientific">Pelistega indica</name>
    <dbReference type="NCBI Taxonomy" id="1414851"/>
    <lineage>
        <taxon>Bacteria</taxon>
        <taxon>Pseudomonadati</taxon>
        <taxon>Pseudomonadota</taxon>
        <taxon>Betaproteobacteria</taxon>
        <taxon>Burkholderiales</taxon>
        <taxon>Alcaligenaceae</taxon>
        <taxon>Pelistega</taxon>
    </lineage>
</organism>
<reference evidence="5 6" key="1">
    <citation type="submission" date="2013-11" db="EMBL/GenBank/DDBJ databases">
        <title>Genomic analysis of Pelistega sp. HM-7.</title>
        <authorList>
            <person name="Kumbhare S.V."/>
            <person name="Shetty S.A."/>
            <person name="Sharma O."/>
            <person name="Dhotre D.P."/>
        </authorList>
    </citation>
    <scope>NUCLEOTIDE SEQUENCE [LARGE SCALE GENOMIC DNA]</scope>
    <source>
        <strain evidence="5 6">HM-7</strain>
    </source>
</reference>
<feature type="binding site" evidence="2">
    <location>
        <position position="34"/>
    </location>
    <ligand>
        <name>Mg(2+)</name>
        <dbReference type="ChEBI" id="CHEBI:18420"/>
        <label>4</label>
    </ligand>
</feature>
<dbReference type="GO" id="GO:0009030">
    <property type="term" value="F:thiamine-phosphate kinase activity"/>
    <property type="evidence" value="ECO:0007669"/>
    <property type="project" value="UniProtKB-UniRule"/>
</dbReference>
<feature type="binding site" evidence="2">
    <location>
        <position position="51"/>
    </location>
    <ligand>
        <name>Mg(2+)</name>
        <dbReference type="ChEBI" id="CHEBI:18420"/>
        <label>1</label>
    </ligand>
</feature>
<dbReference type="GO" id="GO:0000287">
    <property type="term" value="F:magnesium ion binding"/>
    <property type="evidence" value="ECO:0007669"/>
    <property type="project" value="UniProtKB-UniRule"/>
</dbReference>
<feature type="binding site" evidence="2">
    <location>
        <position position="151"/>
    </location>
    <ligand>
        <name>ATP</name>
        <dbReference type="ChEBI" id="CHEBI:30616"/>
    </ligand>
</feature>
<keyword evidence="2" id="KW-0547">Nucleotide-binding</keyword>
<evidence type="ECO:0000259" key="3">
    <source>
        <dbReference type="Pfam" id="PF00586"/>
    </source>
</evidence>